<dbReference type="Gene3D" id="2.40.40.20">
    <property type="match status" value="1"/>
</dbReference>
<protein>
    <submittedName>
        <fullName evidence="6">Molybdopterin-dependent oxidoreductase</fullName>
    </submittedName>
</protein>
<dbReference type="SUPFAM" id="SSF50692">
    <property type="entry name" value="ADC-like"/>
    <property type="match status" value="1"/>
</dbReference>
<dbReference type="PANTHER" id="PTHR43742:SF6">
    <property type="entry name" value="OXIDOREDUCTASE YYAE-RELATED"/>
    <property type="match status" value="1"/>
</dbReference>
<dbReference type="RefSeq" id="WP_380252995.1">
    <property type="nucleotide sequence ID" value="NZ_JBHUII010000008.1"/>
</dbReference>
<dbReference type="SUPFAM" id="SSF53706">
    <property type="entry name" value="Formate dehydrogenase/DMSO reductase, domains 1-3"/>
    <property type="match status" value="1"/>
</dbReference>
<keyword evidence="3" id="KW-0408">Iron</keyword>
<dbReference type="InterPro" id="IPR006657">
    <property type="entry name" value="MoPterin_dinucl-bd_dom"/>
</dbReference>
<keyword evidence="4" id="KW-0411">Iron-sulfur</keyword>
<dbReference type="Pfam" id="PF04879">
    <property type="entry name" value="Molybdop_Fe4S4"/>
    <property type="match status" value="1"/>
</dbReference>
<evidence type="ECO:0000256" key="4">
    <source>
        <dbReference type="ARBA" id="ARBA00023014"/>
    </source>
</evidence>
<organism evidence="6 7">
    <name type="scientific">Kiloniella antarctica</name>
    <dbReference type="NCBI Taxonomy" id="1550907"/>
    <lineage>
        <taxon>Bacteria</taxon>
        <taxon>Pseudomonadati</taxon>
        <taxon>Pseudomonadota</taxon>
        <taxon>Alphaproteobacteria</taxon>
        <taxon>Rhodospirillales</taxon>
        <taxon>Kiloniellaceae</taxon>
        <taxon>Kiloniella</taxon>
    </lineage>
</organism>
<accession>A0ABW5BQ68</accession>
<dbReference type="InterPro" id="IPR006656">
    <property type="entry name" value="Mopterin_OxRdtase"/>
</dbReference>
<dbReference type="Pfam" id="PF01568">
    <property type="entry name" value="Molydop_binding"/>
    <property type="match status" value="1"/>
</dbReference>
<evidence type="ECO:0000313" key="6">
    <source>
        <dbReference type="EMBL" id="MFD2206900.1"/>
    </source>
</evidence>
<keyword evidence="2" id="KW-0479">Metal-binding</keyword>
<dbReference type="InterPro" id="IPR050612">
    <property type="entry name" value="Prok_Mopterin_Oxidored"/>
</dbReference>
<dbReference type="InterPro" id="IPR009010">
    <property type="entry name" value="Asp_de-COase-like_dom_sf"/>
</dbReference>
<dbReference type="Gene3D" id="3.40.228.10">
    <property type="entry name" value="Dimethylsulfoxide Reductase, domain 2"/>
    <property type="match status" value="1"/>
</dbReference>
<dbReference type="EMBL" id="JBHUII010000008">
    <property type="protein sequence ID" value="MFD2206900.1"/>
    <property type="molecule type" value="Genomic_DNA"/>
</dbReference>
<dbReference type="PROSITE" id="PS51669">
    <property type="entry name" value="4FE4S_MOW_BIS_MGD"/>
    <property type="match status" value="1"/>
</dbReference>
<dbReference type="Pfam" id="PF00384">
    <property type="entry name" value="Molybdopterin"/>
    <property type="match status" value="1"/>
</dbReference>
<evidence type="ECO:0000313" key="7">
    <source>
        <dbReference type="Proteomes" id="UP001597294"/>
    </source>
</evidence>
<evidence type="ECO:0000259" key="5">
    <source>
        <dbReference type="PROSITE" id="PS51669"/>
    </source>
</evidence>
<comment type="similarity">
    <text evidence="1">Belongs to the prokaryotic molybdopterin-containing oxidoreductase family.</text>
</comment>
<evidence type="ECO:0000256" key="2">
    <source>
        <dbReference type="ARBA" id="ARBA00022723"/>
    </source>
</evidence>
<dbReference type="Gene3D" id="3.30.2070.10">
    <property type="entry name" value="Formate dehydrogenase/DMSO reductase"/>
    <property type="match status" value="1"/>
</dbReference>
<sequence length="682" mass="74812">MTTSATLEEKPSVCPLDCPDTCSLSVLTDGNNILEVRGSKANPYTAGAICKKVSSYYPDFIHGERRLTTPLLRTGPRGSLKYSPISWEEALDRVHDGLTQAIENHGPESVLPFNYAGPHGQLAGGSMDFRFFHKLGATQLDRGPLCGAVRGAAYTSLFGNAPGMEPEQAEKSDLLVIASNNVTVSNLHLARSIKAAKKNGAKLIVIDPKRIKIAEQADLYIQIKPGTDIVFFQALAAELEKRNTIDKEFVERWVFGYEAYMNAAREYSLQDAANICQVPLEQIEDFLNHYTKAENVAMSVGNGAERGRNGGSSIRAAMALQVLSGNMGRPGAGIIAKQGLAFPSTSDKLRRPDLAPESTRMLNIVDVAKHILDDSLAPPIKAVFIYNHNPVCTHPDQNRMRRALSREDIFIVGCDIEMNDSMAYADVILPASSHFEFPDIYAAYGQAHLQRAEPVIPTVGSSLPNTEIFRRLAEKFGMDDPTFKADDYQLMDDAYDPQAPQMKGIRPSSISLEHSLPMTAENDQELIMCKTVFPDTTTGKIELFSADLEERFGYGLPRYQVVPQSYPLTLISPSSSKRTNATFGGNRESMGSEVLEINPADANQRKIKEGDKVRIWNDQGEVYLIASITDKVKPAIIYSPKGTWLGSSGTNQTVNALINADLRADIMGGACYNDTFVDIETI</sequence>
<dbReference type="CDD" id="cd02766">
    <property type="entry name" value="MopB_3"/>
    <property type="match status" value="1"/>
</dbReference>
<name>A0ABW5BQ68_9PROT</name>
<comment type="caution">
    <text evidence="6">The sequence shown here is derived from an EMBL/GenBank/DDBJ whole genome shotgun (WGS) entry which is preliminary data.</text>
</comment>
<evidence type="ECO:0000256" key="1">
    <source>
        <dbReference type="ARBA" id="ARBA00010312"/>
    </source>
</evidence>
<reference evidence="7" key="1">
    <citation type="journal article" date="2019" name="Int. J. Syst. Evol. Microbiol.">
        <title>The Global Catalogue of Microorganisms (GCM) 10K type strain sequencing project: providing services to taxonomists for standard genome sequencing and annotation.</title>
        <authorList>
            <consortium name="The Broad Institute Genomics Platform"/>
            <consortium name="The Broad Institute Genome Sequencing Center for Infectious Disease"/>
            <person name="Wu L."/>
            <person name="Ma J."/>
        </authorList>
    </citation>
    <scope>NUCLEOTIDE SEQUENCE [LARGE SCALE GENOMIC DNA]</scope>
    <source>
        <strain evidence="7">CGMCC 4.7192</strain>
    </source>
</reference>
<dbReference type="SMART" id="SM00926">
    <property type="entry name" value="Molybdop_Fe4S4"/>
    <property type="match status" value="1"/>
</dbReference>
<proteinExistence type="inferred from homology"/>
<dbReference type="InterPro" id="IPR006963">
    <property type="entry name" value="Mopterin_OxRdtase_4Fe-4S_dom"/>
</dbReference>
<dbReference type="Proteomes" id="UP001597294">
    <property type="component" value="Unassembled WGS sequence"/>
</dbReference>
<evidence type="ECO:0000256" key="3">
    <source>
        <dbReference type="ARBA" id="ARBA00023004"/>
    </source>
</evidence>
<dbReference type="Gene3D" id="3.40.50.740">
    <property type="match status" value="1"/>
</dbReference>
<feature type="domain" description="4Fe-4S Mo/W bis-MGD-type" evidence="5">
    <location>
        <begin position="7"/>
        <end position="64"/>
    </location>
</feature>
<dbReference type="Gene3D" id="2.20.25.90">
    <property type="entry name" value="ADC-like domains"/>
    <property type="match status" value="1"/>
</dbReference>
<gene>
    <name evidence="6" type="ORF">ACFSKO_14825</name>
</gene>
<keyword evidence="7" id="KW-1185">Reference proteome</keyword>
<dbReference type="PANTHER" id="PTHR43742">
    <property type="entry name" value="TRIMETHYLAMINE-N-OXIDE REDUCTASE"/>
    <property type="match status" value="1"/>
</dbReference>